<dbReference type="InterPro" id="IPR032710">
    <property type="entry name" value="NTF2-like_dom_sf"/>
</dbReference>
<dbReference type="InterPro" id="IPR037401">
    <property type="entry name" value="SnoaL-like"/>
</dbReference>
<gene>
    <name evidence="2" type="ORF">HZF05_06315</name>
</gene>
<evidence type="ECO:0000313" key="2">
    <source>
        <dbReference type="EMBL" id="MBA2933710.1"/>
    </source>
</evidence>
<sequence>MSIEQNKQAVQSWFDAVNRGDEAAILALTAEDFGFRTMARQPEWLLYHWTREEFAKVPTTMSQVLTTPIQLSVVAMTAEGDRVAVEAETDSEMLNGKRYNNAYHFVFTLRDGKFTEVREYSCSYLAQSCFGAVVPGDPASTAMAEA</sequence>
<accession>A0A838L474</accession>
<reference evidence="2 3" key="1">
    <citation type="submission" date="2020-07" db="EMBL/GenBank/DDBJ databases">
        <authorList>
            <person name="Sun Q."/>
        </authorList>
    </citation>
    <scope>NUCLEOTIDE SEQUENCE [LARGE SCALE GENOMIC DNA]</scope>
    <source>
        <strain evidence="2 3">CGMCC 1.13654</strain>
    </source>
</reference>
<comment type="caution">
    <text evidence="2">The sequence shown here is derived from an EMBL/GenBank/DDBJ whole genome shotgun (WGS) entry which is preliminary data.</text>
</comment>
<dbReference type="PANTHER" id="PTHR41252:SF1">
    <property type="entry name" value="BLR2505 PROTEIN"/>
    <property type="match status" value="1"/>
</dbReference>
<dbReference type="EMBL" id="JACEIB010000003">
    <property type="protein sequence ID" value="MBA2933710.1"/>
    <property type="molecule type" value="Genomic_DNA"/>
</dbReference>
<evidence type="ECO:0000259" key="1">
    <source>
        <dbReference type="Pfam" id="PF12680"/>
    </source>
</evidence>
<feature type="domain" description="SnoaL-like" evidence="1">
    <location>
        <begin position="10"/>
        <end position="117"/>
    </location>
</feature>
<organism evidence="2 3">
    <name type="scientific">Sphingomonas chungangi</name>
    <dbReference type="NCBI Taxonomy" id="2683589"/>
    <lineage>
        <taxon>Bacteria</taxon>
        <taxon>Pseudomonadati</taxon>
        <taxon>Pseudomonadota</taxon>
        <taxon>Alphaproteobacteria</taxon>
        <taxon>Sphingomonadales</taxon>
        <taxon>Sphingomonadaceae</taxon>
        <taxon>Sphingomonas</taxon>
    </lineage>
</organism>
<dbReference type="Gene3D" id="3.10.450.50">
    <property type="match status" value="1"/>
</dbReference>
<dbReference type="Pfam" id="PF12680">
    <property type="entry name" value="SnoaL_2"/>
    <property type="match status" value="1"/>
</dbReference>
<dbReference type="AlphaFoldDB" id="A0A838L474"/>
<dbReference type="RefSeq" id="WP_160363515.1">
    <property type="nucleotide sequence ID" value="NZ_JACEIB010000003.1"/>
</dbReference>
<proteinExistence type="predicted"/>
<protein>
    <submittedName>
        <fullName evidence="2">Nuclear transport factor 2 family protein</fullName>
    </submittedName>
</protein>
<dbReference type="Proteomes" id="UP000570166">
    <property type="component" value="Unassembled WGS sequence"/>
</dbReference>
<evidence type="ECO:0000313" key="3">
    <source>
        <dbReference type="Proteomes" id="UP000570166"/>
    </source>
</evidence>
<keyword evidence="3" id="KW-1185">Reference proteome</keyword>
<name>A0A838L474_9SPHN</name>
<dbReference type="SUPFAM" id="SSF54427">
    <property type="entry name" value="NTF2-like"/>
    <property type="match status" value="1"/>
</dbReference>
<dbReference type="PANTHER" id="PTHR41252">
    <property type="entry name" value="BLR2505 PROTEIN"/>
    <property type="match status" value="1"/>
</dbReference>